<comment type="subcellular location">
    <subcellularLocation>
        <location evidence="1">Membrane</location>
    </subcellularLocation>
    <subcellularLocation>
        <location evidence="9">Mitochondrion membrane</location>
        <topology evidence="9">Multi-pass membrane protein</topology>
    </subcellularLocation>
</comment>
<keyword evidence="7 9" id="KW-0472">Membrane</keyword>
<dbReference type="PANTHER" id="PTHR11058">
    <property type="entry name" value="NADH-UBIQUINONE OXIDOREDUCTASE CHAIN 3"/>
    <property type="match status" value="1"/>
</dbReference>
<dbReference type="InterPro" id="IPR038430">
    <property type="entry name" value="NDAH_ubi_oxred_su3_sf"/>
</dbReference>
<evidence type="ECO:0000256" key="4">
    <source>
        <dbReference type="ARBA" id="ARBA00022448"/>
    </source>
</evidence>
<evidence type="ECO:0000256" key="3">
    <source>
        <dbReference type="ARBA" id="ARBA00021007"/>
    </source>
</evidence>
<keyword evidence="9" id="KW-0249">Electron transport</keyword>
<dbReference type="EMBL" id="KP400583">
    <property type="protein sequence ID" value="AKN01356.1"/>
    <property type="molecule type" value="Genomic_DNA"/>
</dbReference>
<dbReference type="InterPro" id="IPR000440">
    <property type="entry name" value="NADH_UbQ/plastoQ_OxRdtase_su3"/>
</dbReference>
<protein>
    <recommendedName>
        <fullName evidence="3 9">NADH-ubiquinone oxidoreductase chain 3</fullName>
        <ecNumber evidence="9">7.1.1.2</ecNumber>
    </recommendedName>
</protein>
<dbReference type="PANTHER" id="PTHR11058:SF9">
    <property type="entry name" value="NADH-UBIQUINONE OXIDOREDUCTASE CHAIN 3"/>
    <property type="match status" value="1"/>
</dbReference>
<evidence type="ECO:0000256" key="1">
    <source>
        <dbReference type="ARBA" id="ARBA00004370"/>
    </source>
</evidence>
<dbReference type="Gene3D" id="1.20.58.1610">
    <property type="entry name" value="NADH:ubiquinone/plastoquinone oxidoreductase, chain 3"/>
    <property type="match status" value="1"/>
</dbReference>
<evidence type="ECO:0000256" key="5">
    <source>
        <dbReference type="ARBA" id="ARBA00022692"/>
    </source>
</evidence>
<keyword evidence="9" id="KW-0830">Ubiquinone</keyword>
<dbReference type="GO" id="GO:0030964">
    <property type="term" value="C:NADH dehydrogenase complex"/>
    <property type="evidence" value="ECO:0007669"/>
    <property type="project" value="TreeGrafter"/>
</dbReference>
<evidence type="ECO:0000256" key="7">
    <source>
        <dbReference type="ARBA" id="ARBA00023136"/>
    </source>
</evidence>
<keyword evidence="9" id="KW-0520">NAD</keyword>
<evidence type="ECO:0000256" key="6">
    <source>
        <dbReference type="ARBA" id="ARBA00022989"/>
    </source>
</evidence>
<keyword evidence="5 9" id="KW-0812">Transmembrane</keyword>
<evidence type="ECO:0000256" key="8">
    <source>
        <dbReference type="ARBA" id="ARBA00049551"/>
    </source>
</evidence>
<evidence type="ECO:0000313" key="11">
    <source>
        <dbReference type="EMBL" id="AKN01356.1"/>
    </source>
</evidence>
<proteinExistence type="inferred from homology"/>
<keyword evidence="9" id="KW-0679">Respiratory chain</keyword>
<feature type="transmembrane region" description="Helical" evidence="9">
    <location>
        <begin position="87"/>
        <end position="106"/>
    </location>
</feature>
<dbReference type="Pfam" id="PF00507">
    <property type="entry name" value="Oxidored_q4"/>
    <property type="match status" value="1"/>
</dbReference>
<dbReference type="EC" id="7.1.1.2" evidence="9"/>
<feature type="chain" id="PRO_5007139603" description="NADH-ubiquinone oxidoreductase chain 3" evidence="10">
    <location>
        <begin position="25"/>
        <end position="117"/>
    </location>
</feature>
<evidence type="ECO:0000256" key="10">
    <source>
        <dbReference type="SAM" id="SignalP"/>
    </source>
</evidence>
<organism evidence="11">
    <name type="scientific">Ptilomera tigrina</name>
    <dbReference type="NCBI Taxonomy" id="1028187"/>
    <lineage>
        <taxon>Eukaryota</taxon>
        <taxon>Metazoa</taxon>
        <taxon>Ecdysozoa</taxon>
        <taxon>Arthropoda</taxon>
        <taxon>Hexapoda</taxon>
        <taxon>Insecta</taxon>
        <taxon>Pterygota</taxon>
        <taxon>Neoptera</taxon>
        <taxon>Paraneoptera</taxon>
        <taxon>Hemiptera</taxon>
        <taxon>Heteroptera</taxon>
        <taxon>Gerromorpha</taxon>
        <taxon>Gerroidea</taxon>
        <taxon>Gerridae</taxon>
        <taxon>Ptilomerinae</taxon>
        <taxon>Ptilomera</taxon>
    </lineage>
</organism>
<evidence type="ECO:0000256" key="2">
    <source>
        <dbReference type="ARBA" id="ARBA00008472"/>
    </source>
</evidence>
<comment type="similarity">
    <text evidence="2 9">Belongs to the complex I subunit 3 family.</text>
</comment>
<keyword evidence="10" id="KW-0732">Signal</keyword>
<accession>A0A109NWV3</accession>
<dbReference type="GO" id="GO:0031966">
    <property type="term" value="C:mitochondrial membrane"/>
    <property type="evidence" value="ECO:0007669"/>
    <property type="project" value="UniProtKB-SubCell"/>
</dbReference>
<reference evidence="11" key="1">
    <citation type="journal article" date="2015" name="Cladistics">
        <title>Phylogenetic divergences of the true bugs (Insecta: Hemiptera: Heteroptera), with emphasis on the aquatic lineages: the last piece of the aquatic insect jigsaw originated in the Late Permian/Early Triassic.</title>
        <authorList>
            <person name="Wang Y.-H."/>
            <person name="Cui Y."/>
            <person name="Redei D."/>
            <person name="Banar P."/>
            <person name="Xie Q."/>
            <person name="Stys P."/>
            <person name="Damgaard J."/>
            <person name="Chen P.-P."/>
            <person name="Yi W.-B."/>
            <person name="Wang Y."/>
            <person name="Dang K."/>
            <person name="Li C.-R."/>
            <person name="Bu W.-J."/>
        </authorList>
    </citation>
    <scope>NUCLEOTIDE SEQUENCE</scope>
</reference>
<dbReference type="AlphaFoldDB" id="A0A109NWV3"/>
<keyword evidence="9" id="KW-1278">Translocase</keyword>
<keyword evidence="4 9" id="KW-0813">Transport</keyword>
<feature type="transmembrane region" description="Helical" evidence="9">
    <location>
        <begin position="55"/>
        <end position="75"/>
    </location>
</feature>
<comment type="function">
    <text evidence="9">Core subunit of the mitochondrial membrane respiratory chain NADH dehydrogenase (Complex I) which catalyzes electron transfer from NADH through the respiratory chain, using ubiquinone as an electron acceptor. Essential for the catalytic activity of complex I.</text>
</comment>
<name>A0A109NWV3_9HEMI</name>
<gene>
    <name evidence="11" type="primary">ND3</name>
</gene>
<comment type="catalytic activity">
    <reaction evidence="8 9">
        <text>a ubiquinone + NADH + 5 H(+)(in) = a ubiquinol + NAD(+) + 4 H(+)(out)</text>
        <dbReference type="Rhea" id="RHEA:29091"/>
        <dbReference type="Rhea" id="RHEA-COMP:9565"/>
        <dbReference type="Rhea" id="RHEA-COMP:9566"/>
        <dbReference type="ChEBI" id="CHEBI:15378"/>
        <dbReference type="ChEBI" id="CHEBI:16389"/>
        <dbReference type="ChEBI" id="CHEBI:17976"/>
        <dbReference type="ChEBI" id="CHEBI:57540"/>
        <dbReference type="ChEBI" id="CHEBI:57945"/>
        <dbReference type="EC" id="7.1.1.2"/>
    </reaction>
</comment>
<sequence>MIFMTMTTMMMSAMISMILMTLCAVISKNQSMTEKNNTIWMWIDPKSSARMPFSIQFFMIAIIFLIFDVEIIIILPTIKVMQMTQMSTWFITTSTFIIILIIGLYHEWKNGILEWSN</sequence>
<evidence type="ECO:0000256" key="9">
    <source>
        <dbReference type="RuleBase" id="RU003640"/>
    </source>
</evidence>
<geneLocation type="mitochondrion" evidence="11"/>
<dbReference type="GO" id="GO:0008137">
    <property type="term" value="F:NADH dehydrogenase (ubiquinone) activity"/>
    <property type="evidence" value="ECO:0007669"/>
    <property type="project" value="UniProtKB-UniRule"/>
</dbReference>
<feature type="signal peptide" evidence="10">
    <location>
        <begin position="1"/>
        <end position="24"/>
    </location>
</feature>
<keyword evidence="6 9" id="KW-1133">Transmembrane helix</keyword>
<keyword evidence="9 11" id="KW-0496">Mitochondrion</keyword>